<evidence type="ECO:0000256" key="1">
    <source>
        <dbReference type="ARBA" id="ARBA00000789"/>
    </source>
</evidence>
<dbReference type="Proteomes" id="UP000297866">
    <property type="component" value="Unassembled WGS sequence"/>
</dbReference>
<keyword evidence="9 15" id="KW-0456">Lyase</keyword>
<evidence type="ECO:0000256" key="2">
    <source>
        <dbReference type="ARBA" id="ARBA00001946"/>
    </source>
</evidence>
<dbReference type="InterPro" id="IPR029017">
    <property type="entry name" value="Enolase-like_N"/>
</dbReference>
<evidence type="ECO:0000256" key="7">
    <source>
        <dbReference type="ARBA" id="ARBA00022723"/>
    </source>
</evidence>
<dbReference type="Gene3D" id="3.20.20.120">
    <property type="entry name" value="Enolase-like C-terminal domain"/>
    <property type="match status" value="1"/>
</dbReference>
<organism evidence="15 16">
    <name type="scientific">Cryobacterium tagatosivorans</name>
    <dbReference type="NCBI Taxonomy" id="1259199"/>
    <lineage>
        <taxon>Bacteria</taxon>
        <taxon>Bacillati</taxon>
        <taxon>Actinomycetota</taxon>
        <taxon>Actinomycetes</taxon>
        <taxon>Micrococcales</taxon>
        <taxon>Microbacteriaceae</taxon>
        <taxon>Cryobacterium</taxon>
    </lineage>
</organism>
<evidence type="ECO:0000256" key="10">
    <source>
        <dbReference type="PIRSR" id="PIRSR017107-1"/>
    </source>
</evidence>
<comment type="caution">
    <text evidence="15">The sequence shown here is derived from an EMBL/GenBank/DDBJ whole genome shotgun (WGS) entry which is preliminary data.</text>
</comment>
<dbReference type="InterPro" id="IPR036849">
    <property type="entry name" value="Enolase-like_C_sf"/>
</dbReference>
<evidence type="ECO:0000256" key="5">
    <source>
        <dbReference type="ARBA" id="ARBA00011738"/>
    </source>
</evidence>
<dbReference type="Pfam" id="PF05034">
    <property type="entry name" value="MAAL_N"/>
    <property type="match status" value="1"/>
</dbReference>
<dbReference type="SFLD" id="SFLDF00007">
    <property type="entry name" value="methylaspartate_ammonia-lyase"/>
    <property type="match status" value="1"/>
</dbReference>
<comment type="cofactor">
    <cofactor evidence="2 12">
        <name>Mg(2+)</name>
        <dbReference type="ChEBI" id="CHEBI:18420"/>
    </cofactor>
</comment>
<evidence type="ECO:0000313" key="15">
    <source>
        <dbReference type="EMBL" id="TFB52441.1"/>
    </source>
</evidence>
<dbReference type="EMBL" id="SOEZ01000035">
    <property type="protein sequence ID" value="TFB52441.1"/>
    <property type="molecule type" value="Genomic_DNA"/>
</dbReference>
<dbReference type="Gene3D" id="3.30.390.10">
    <property type="entry name" value="Enolase-like, N-terminal domain"/>
    <property type="match status" value="1"/>
</dbReference>
<reference evidence="15 16" key="1">
    <citation type="submission" date="2019-03" db="EMBL/GenBank/DDBJ databases">
        <title>Genomics of glacier-inhabiting Cryobacterium strains.</title>
        <authorList>
            <person name="Liu Q."/>
            <person name="Xin Y.-H."/>
        </authorList>
    </citation>
    <scope>NUCLEOTIDE SEQUENCE [LARGE SCALE GENOMIC DNA]</scope>
    <source>
        <strain evidence="15 16">Sr47</strain>
    </source>
</reference>
<feature type="domain" description="Methylaspartate ammonia-lyase C-terminal" evidence="14">
    <location>
        <begin position="165"/>
        <end position="409"/>
    </location>
</feature>
<dbReference type="GO" id="GO:0019553">
    <property type="term" value="P:L-glutamate catabolic process via L-citramalate"/>
    <property type="evidence" value="ECO:0007669"/>
    <property type="project" value="UniProtKB-UniPathway"/>
</dbReference>
<dbReference type="UniPathway" id="UPA00561">
    <property type="reaction ID" value="UER00618"/>
</dbReference>
<dbReference type="NCBIfam" id="TIGR01502">
    <property type="entry name" value="B_methylAsp_ase"/>
    <property type="match status" value="1"/>
</dbReference>
<comment type="catalytic activity">
    <reaction evidence="1">
        <text>(2S,3S)-3-methyl-L-aspartate = mesaconate + NH4(+)</text>
        <dbReference type="Rhea" id="RHEA:12829"/>
        <dbReference type="ChEBI" id="CHEBI:28938"/>
        <dbReference type="ChEBI" id="CHEBI:36986"/>
        <dbReference type="ChEBI" id="CHEBI:58724"/>
        <dbReference type="EC" id="4.3.1.2"/>
    </reaction>
</comment>
<dbReference type="GO" id="GO:0046872">
    <property type="term" value="F:metal ion binding"/>
    <property type="evidence" value="ECO:0007669"/>
    <property type="project" value="UniProtKB-KW"/>
</dbReference>
<dbReference type="CDD" id="cd03314">
    <property type="entry name" value="MAL"/>
    <property type="match status" value="1"/>
</dbReference>
<evidence type="ECO:0000313" key="16">
    <source>
        <dbReference type="Proteomes" id="UP000297866"/>
    </source>
</evidence>
<feature type="site" description="Transition state stabilizer" evidence="11">
    <location>
        <position position="194"/>
    </location>
</feature>
<dbReference type="SUPFAM" id="SSF54826">
    <property type="entry name" value="Enolase N-terminal domain-like"/>
    <property type="match status" value="1"/>
</dbReference>
<accession>A0A4R8UHL1</accession>
<dbReference type="PIRSF" id="PIRSF017107">
    <property type="entry name" value="MAL"/>
    <property type="match status" value="1"/>
</dbReference>
<proteinExistence type="inferred from homology"/>
<dbReference type="InterPro" id="IPR022662">
    <property type="entry name" value="MeAsp_NH4-lyase_C"/>
</dbReference>
<feature type="domain" description="Methylaspartate ammonia-lyase N-terminal" evidence="13">
    <location>
        <begin position="1"/>
        <end position="158"/>
    </location>
</feature>
<dbReference type="GO" id="GO:0050096">
    <property type="term" value="F:methylaspartate ammonia-lyase activity"/>
    <property type="evidence" value="ECO:0007669"/>
    <property type="project" value="UniProtKB-EC"/>
</dbReference>
<feature type="binding site" evidence="12">
    <location>
        <position position="273"/>
    </location>
    <ligand>
        <name>Mg(2+)</name>
        <dbReference type="ChEBI" id="CHEBI:18420"/>
    </ligand>
</feature>
<dbReference type="SFLD" id="SFLDG00151">
    <property type="entry name" value="methylaspartate_ammonia-lyase"/>
    <property type="match status" value="1"/>
</dbReference>
<feature type="binding site" evidence="12">
    <location>
        <position position="238"/>
    </location>
    <ligand>
        <name>Mg(2+)</name>
        <dbReference type="ChEBI" id="CHEBI:18420"/>
    </ligand>
</feature>
<dbReference type="OrthoDB" id="8630262at2"/>
<comment type="pathway">
    <text evidence="3">Amino-acid degradation; L-glutamate degradation via mesaconate pathway; acetate and pyruvate from L-glutamate: step 2/4.</text>
</comment>
<evidence type="ECO:0000256" key="11">
    <source>
        <dbReference type="PIRSR" id="PIRSR017107-3"/>
    </source>
</evidence>
<dbReference type="PANTHER" id="PTHR48073">
    <property type="entry name" value="O-SUCCINYLBENZOATE SYNTHASE-RELATED"/>
    <property type="match status" value="1"/>
</dbReference>
<evidence type="ECO:0000256" key="6">
    <source>
        <dbReference type="ARBA" id="ARBA00012993"/>
    </source>
</evidence>
<dbReference type="RefSeq" id="WP_134489272.1">
    <property type="nucleotide sequence ID" value="NZ_SOEZ01000035.1"/>
</dbReference>
<dbReference type="SUPFAM" id="SSF51604">
    <property type="entry name" value="Enolase C-terminal domain-like"/>
    <property type="match status" value="1"/>
</dbReference>
<feature type="active site" description="Proton acceptor" evidence="10">
    <location>
        <position position="331"/>
    </location>
</feature>
<dbReference type="EC" id="4.3.1.2" evidence="6"/>
<name>A0A4R8UHL1_9MICO</name>
<keyword evidence="7 12" id="KW-0479">Metal-binding</keyword>
<dbReference type="InterPro" id="IPR022665">
    <property type="entry name" value="MeAsp_NH4-lyase_N"/>
</dbReference>
<gene>
    <name evidence="15" type="ORF">E3O23_06400</name>
</gene>
<keyword evidence="16" id="KW-1185">Reference proteome</keyword>
<dbReference type="SFLD" id="SFLDS00001">
    <property type="entry name" value="Enolase"/>
    <property type="match status" value="1"/>
</dbReference>
<keyword evidence="8 12" id="KW-0460">Magnesium</keyword>
<dbReference type="Pfam" id="PF07476">
    <property type="entry name" value="MAAL_C"/>
    <property type="match status" value="1"/>
</dbReference>
<evidence type="ECO:0000256" key="3">
    <source>
        <dbReference type="ARBA" id="ARBA00004675"/>
    </source>
</evidence>
<comment type="subunit">
    <text evidence="5">Homodimer.</text>
</comment>
<dbReference type="AlphaFoldDB" id="A0A4R8UHL1"/>
<evidence type="ECO:0000256" key="4">
    <source>
        <dbReference type="ARBA" id="ARBA00009954"/>
    </source>
</evidence>
<dbReference type="InterPro" id="IPR006395">
    <property type="entry name" value="Me_Asp_am_lyase"/>
</dbReference>
<comment type="similarity">
    <text evidence="4">Belongs to the methylaspartate ammonia-lyase family.</text>
</comment>
<evidence type="ECO:0000259" key="13">
    <source>
        <dbReference type="Pfam" id="PF05034"/>
    </source>
</evidence>
<protein>
    <recommendedName>
        <fullName evidence="6">methylaspartate ammonia-lyase</fullName>
        <ecNumber evidence="6">4.3.1.2</ecNumber>
    </recommendedName>
</protein>
<feature type="binding site" evidence="12">
    <location>
        <position position="307"/>
    </location>
    <ligand>
        <name>Mg(2+)</name>
        <dbReference type="ChEBI" id="CHEBI:18420"/>
    </ligand>
</feature>
<dbReference type="PANTHER" id="PTHR48073:SF2">
    <property type="entry name" value="O-SUCCINYLBENZOATE SYNTHASE"/>
    <property type="match status" value="1"/>
</dbReference>
<evidence type="ECO:0000256" key="8">
    <source>
        <dbReference type="ARBA" id="ARBA00022842"/>
    </source>
</evidence>
<evidence type="ECO:0000259" key="14">
    <source>
        <dbReference type="Pfam" id="PF07476"/>
    </source>
</evidence>
<sequence>MRIVDVICVPGRTGFYRDDQMAIRAGAGHDGFLYTGSPVTPGFRSVREPGESVSVMIVLSDGQVGVGDCAEVQYSGAGGREAVFHADAAIRQISERVAPALVGRELYSFRELAEQVDGGPRDADRLPASVRYGVTQALLHAAALTRGLTMAEIVRDEYHTGVEILPVPLYAQTGDERRINVDKMILKEVDVLPHGLINNVETKLGVDGGLLKDYISWLSERIRTVRLNPDYNPRLHIDTYGTIGIAFSNDLDLIADYLGELEKCASPFSLRIEHPIDAGSRDAQIEVFAALRALLAERSIRVELVVDEWCNTLEDIEAFVSARAADVIHVKTPDLGGINNTITALLLVRASGLAAYCGGTCNETDISGRVCAHVAMACGADQVLAKPGMGVDEGVMIVGNEMVRTAALAAARSRTSELPPSAVGE</sequence>
<evidence type="ECO:0000256" key="9">
    <source>
        <dbReference type="ARBA" id="ARBA00023239"/>
    </source>
</evidence>
<evidence type="ECO:0000256" key="12">
    <source>
        <dbReference type="PIRSR" id="PIRSR017107-4"/>
    </source>
</evidence>